<name>A0A2T4C1V7_TRILO</name>
<accession>A0A2T4C1V7</accession>
<proteinExistence type="predicted"/>
<dbReference type="AlphaFoldDB" id="A0A2T4C1V7"/>
<organism evidence="1 2">
    <name type="scientific">Trichoderma longibrachiatum ATCC 18648</name>
    <dbReference type="NCBI Taxonomy" id="983965"/>
    <lineage>
        <taxon>Eukaryota</taxon>
        <taxon>Fungi</taxon>
        <taxon>Dikarya</taxon>
        <taxon>Ascomycota</taxon>
        <taxon>Pezizomycotina</taxon>
        <taxon>Sordariomycetes</taxon>
        <taxon>Hypocreomycetidae</taxon>
        <taxon>Hypocreales</taxon>
        <taxon>Hypocreaceae</taxon>
        <taxon>Trichoderma</taxon>
    </lineage>
</organism>
<gene>
    <name evidence="1" type="ORF">M440DRAFT_323854</name>
</gene>
<dbReference type="Proteomes" id="UP000240760">
    <property type="component" value="Unassembled WGS sequence"/>
</dbReference>
<dbReference type="EMBL" id="KZ679133">
    <property type="protein sequence ID" value="PTB75494.1"/>
    <property type="molecule type" value="Genomic_DNA"/>
</dbReference>
<keyword evidence="2" id="KW-1185">Reference proteome</keyword>
<evidence type="ECO:0000313" key="1">
    <source>
        <dbReference type="EMBL" id="PTB75494.1"/>
    </source>
</evidence>
<evidence type="ECO:0000313" key="2">
    <source>
        <dbReference type="Proteomes" id="UP000240760"/>
    </source>
</evidence>
<reference evidence="1 2" key="1">
    <citation type="submission" date="2016-07" db="EMBL/GenBank/DDBJ databases">
        <title>Multiple horizontal gene transfer events from other fungi enriched the ability of initially mycotrophic Trichoderma (Ascomycota) to feed on dead plant biomass.</title>
        <authorList>
            <consortium name="DOE Joint Genome Institute"/>
            <person name="Aerts A."/>
            <person name="Atanasova L."/>
            <person name="Chenthamara K."/>
            <person name="Zhang J."/>
            <person name="Grujic M."/>
            <person name="Henrissat B."/>
            <person name="Kuo A."/>
            <person name="Salamov A."/>
            <person name="Lipzen A."/>
            <person name="Labutti K."/>
            <person name="Barry K."/>
            <person name="Miao Y."/>
            <person name="Rahimi M.J."/>
            <person name="Shen Q."/>
            <person name="Grigoriev I.V."/>
            <person name="Kubicek C.P."/>
            <person name="Druzhinina I.S."/>
        </authorList>
    </citation>
    <scope>NUCLEOTIDE SEQUENCE [LARGE SCALE GENOMIC DNA]</scope>
    <source>
        <strain evidence="1 2">ATCC 18648</strain>
    </source>
</reference>
<protein>
    <submittedName>
        <fullName evidence="1">Uncharacterized protein</fullName>
    </submittedName>
</protein>
<sequence length="76" mass="8479">MLRLSRYLFFPWRLVIRPNFAPTTATPAILILTVSLSDCSSISSHNAGPTDRWAGFLERLWLLRKAAGNAMRSGTS</sequence>